<keyword evidence="6 11" id="KW-0548">Nucleotidyltransferase</keyword>
<dbReference type="GO" id="GO:0006351">
    <property type="term" value="P:DNA-templated transcription"/>
    <property type="evidence" value="ECO:0007669"/>
    <property type="project" value="UniProtKB-UniRule"/>
</dbReference>
<evidence type="ECO:0000256" key="11">
    <source>
        <dbReference type="HAMAP-Rule" id="MF_00366"/>
    </source>
</evidence>
<dbReference type="InterPro" id="IPR036161">
    <property type="entry name" value="RPB6/omega-like_sf"/>
</dbReference>
<dbReference type="PANTHER" id="PTHR34476">
    <property type="entry name" value="DNA-DIRECTED RNA POLYMERASE SUBUNIT OMEGA"/>
    <property type="match status" value="1"/>
</dbReference>
<gene>
    <name evidence="11" type="primary">rpoZ</name>
    <name evidence="12" type="ORF">I6G28_02910</name>
</gene>
<comment type="subunit">
    <text evidence="11">The RNAP catalytic core consists of 2 alpha, 1 beta, 1 beta' and 1 omega subunit. When a sigma factor is associated with the core the holoenzyme is formed, which can initiate transcription.</text>
</comment>
<keyword evidence="5 11" id="KW-0808">Transferase</keyword>
<evidence type="ECO:0000256" key="10">
    <source>
        <dbReference type="ARBA" id="ARBA00048552"/>
    </source>
</evidence>
<dbReference type="SUPFAM" id="SSF63562">
    <property type="entry name" value="RPB6/omega subunit-like"/>
    <property type="match status" value="1"/>
</dbReference>
<keyword evidence="4 11" id="KW-0240">DNA-directed RNA polymerase</keyword>
<dbReference type="SMART" id="SM01409">
    <property type="entry name" value="RNA_pol_Rpb6"/>
    <property type="match status" value="1"/>
</dbReference>
<dbReference type="PANTHER" id="PTHR34476:SF1">
    <property type="entry name" value="DNA-DIRECTED RNA POLYMERASE SUBUNIT OMEGA"/>
    <property type="match status" value="1"/>
</dbReference>
<dbReference type="Pfam" id="PF01192">
    <property type="entry name" value="RNA_pol_Rpb6"/>
    <property type="match status" value="1"/>
</dbReference>
<evidence type="ECO:0000256" key="8">
    <source>
        <dbReference type="ARBA" id="ARBA00029924"/>
    </source>
</evidence>
<reference evidence="12 13" key="1">
    <citation type="submission" date="2020-12" db="EMBL/GenBank/DDBJ databases">
        <title>FDA dAtabase for Regulatory Grade micrObial Sequences (FDA-ARGOS): Supporting development and validation of Infectious Disease Dx tests.</title>
        <authorList>
            <person name="Sproer C."/>
            <person name="Gronow S."/>
            <person name="Severitt S."/>
            <person name="Schroder I."/>
            <person name="Tallon L."/>
            <person name="Sadzewicz L."/>
            <person name="Zhao X."/>
            <person name="Boylan J."/>
            <person name="Ott S."/>
            <person name="Bowen H."/>
            <person name="Vavikolanu K."/>
            <person name="Mehta A."/>
            <person name="Aluvathingal J."/>
            <person name="Nadendla S."/>
            <person name="Lowell S."/>
            <person name="Myers T."/>
            <person name="Yan Y."/>
            <person name="Sichtig H."/>
        </authorList>
    </citation>
    <scope>NUCLEOTIDE SEQUENCE [LARGE SCALE GENOMIC DNA]</scope>
    <source>
        <strain evidence="12 13">FDAARGOS_871</strain>
    </source>
</reference>
<comment type="catalytic activity">
    <reaction evidence="10 11">
        <text>RNA(n) + a ribonucleoside 5'-triphosphate = RNA(n+1) + diphosphate</text>
        <dbReference type="Rhea" id="RHEA:21248"/>
        <dbReference type="Rhea" id="RHEA-COMP:14527"/>
        <dbReference type="Rhea" id="RHEA-COMP:17342"/>
        <dbReference type="ChEBI" id="CHEBI:33019"/>
        <dbReference type="ChEBI" id="CHEBI:61557"/>
        <dbReference type="ChEBI" id="CHEBI:140395"/>
        <dbReference type="EC" id="2.7.7.6"/>
    </reaction>
</comment>
<dbReference type="InterPro" id="IPR003716">
    <property type="entry name" value="DNA-dir_RNA_pol_omega"/>
</dbReference>
<evidence type="ECO:0000256" key="3">
    <source>
        <dbReference type="ARBA" id="ARBA00013725"/>
    </source>
</evidence>
<protein>
    <recommendedName>
        <fullName evidence="3 11">DNA-directed RNA polymerase subunit omega</fullName>
        <shortName evidence="11">RNAP omega subunit</shortName>
        <ecNumber evidence="2 11">2.7.7.6</ecNumber>
    </recommendedName>
    <alternativeName>
        <fullName evidence="9 11">RNA polymerase omega subunit</fullName>
    </alternativeName>
    <alternativeName>
        <fullName evidence="8 11">Transcriptase subunit omega</fullName>
    </alternativeName>
</protein>
<dbReference type="EMBL" id="CP065726">
    <property type="protein sequence ID" value="QPT38514.1"/>
    <property type="molecule type" value="Genomic_DNA"/>
</dbReference>
<evidence type="ECO:0000256" key="4">
    <source>
        <dbReference type="ARBA" id="ARBA00022478"/>
    </source>
</evidence>
<evidence type="ECO:0000256" key="5">
    <source>
        <dbReference type="ARBA" id="ARBA00022679"/>
    </source>
</evidence>
<dbReference type="GeneID" id="84021474"/>
<dbReference type="GO" id="GO:0000428">
    <property type="term" value="C:DNA-directed RNA polymerase complex"/>
    <property type="evidence" value="ECO:0007669"/>
    <property type="project" value="UniProtKB-KW"/>
</dbReference>
<sequence length="68" mass="7435">MARITTEDCTGKISNHFDLTLVAARRARQLENGNTPLVDDVRNNKPTVTALREIAAGHVGMELLTCSK</sequence>
<dbReference type="AlphaFoldDB" id="A0A7T3BPB1"/>
<evidence type="ECO:0000313" key="12">
    <source>
        <dbReference type="EMBL" id="QPT38514.1"/>
    </source>
</evidence>
<name>A0A7T3BPB1_NEICI</name>
<evidence type="ECO:0000256" key="1">
    <source>
        <dbReference type="ARBA" id="ARBA00006711"/>
    </source>
</evidence>
<evidence type="ECO:0000256" key="2">
    <source>
        <dbReference type="ARBA" id="ARBA00012418"/>
    </source>
</evidence>
<comment type="similarity">
    <text evidence="1 11">Belongs to the RNA polymerase subunit omega family.</text>
</comment>
<proteinExistence type="inferred from homology"/>
<keyword evidence="13" id="KW-1185">Reference proteome</keyword>
<evidence type="ECO:0000256" key="6">
    <source>
        <dbReference type="ARBA" id="ARBA00022695"/>
    </source>
</evidence>
<organism evidence="12 13">
    <name type="scientific">Neisseria cinerea</name>
    <dbReference type="NCBI Taxonomy" id="483"/>
    <lineage>
        <taxon>Bacteria</taxon>
        <taxon>Pseudomonadati</taxon>
        <taxon>Pseudomonadota</taxon>
        <taxon>Betaproteobacteria</taxon>
        <taxon>Neisseriales</taxon>
        <taxon>Neisseriaceae</taxon>
        <taxon>Neisseria</taxon>
    </lineage>
</organism>
<dbReference type="HAMAP" id="MF_00366">
    <property type="entry name" value="RNApol_bact_RpoZ"/>
    <property type="match status" value="1"/>
</dbReference>
<dbReference type="Proteomes" id="UP000594865">
    <property type="component" value="Chromosome"/>
</dbReference>
<evidence type="ECO:0000256" key="7">
    <source>
        <dbReference type="ARBA" id="ARBA00023163"/>
    </source>
</evidence>
<keyword evidence="7 11" id="KW-0804">Transcription</keyword>
<dbReference type="GO" id="GO:0003899">
    <property type="term" value="F:DNA-directed RNA polymerase activity"/>
    <property type="evidence" value="ECO:0007669"/>
    <property type="project" value="UniProtKB-UniRule"/>
</dbReference>
<evidence type="ECO:0000256" key="9">
    <source>
        <dbReference type="ARBA" id="ARBA00030998"/>
    </source>
</evidence>
<comment type="function">
    <text evidence="11">Promotes RNA polymerase assembly. Latches the N- and C-terminal regions of the beta' subunit thereby facilitating its interaction with the beta and alpha subunits.</text>
</comment>
<dbReference type="EC" id="2.7.7.6" evidence="2 11"/>
<evidence type="ECO:0000313" key="13">
    <source>
        <dbReference type="Proteomes" id="UP000594865"/>
    </source>
</evidence>
<dbReference type="Gene3D" id="3.90.940.10">
    <property type="match status" value="1"/>
</dbReference>
<dbReference type="GO" id="GO:0003677">
    <property type="term" value="F:DNA binding"/>
    <property type="evidence" value="ECO:0007669"/>
    <property type="project" value="UniProtKB-UniRule"/>
</dbReference>
<dbReference type="NCBIfam" id="TIGR00690">
    <property type="entry name" value="rpoZ"/>
    <property type="match status" value="1"/>
</dbReference>
<dbReference type="InterPro" id="IPR006110">
    <property type="entry name" value="Pol_omega/Rpo6/RPB6"/>
</dbReference>
<accession>A0A7T3BPB1</accession>
<dbReference type="RefSeq" id="WP_108044116.1">
    <property type="nucleotide sequence ID" value="NZ_CP065726.1"/>
</dbReference>